<comment type="caution">
    <text evidence="1">The sequence shown here is derived from an EMBL/GenBank/DDBJ whole genome shotgun (WGS) entry which is preliminary data.</text>
</comment>
<evidence type="ECO:0000313" key="1">
    <source>
        <dbReference type="EMBL" id="KAJ2921985.1"/>
    </source>
</evidence>
<name>A0A9W8IZW7_9AGAR</name>
<gene>
    <name evidence="1" type="ORF">H1R20_g15108</name>
</gene>
<dbReference type="AlphaFoldDB" id="A0A9W8IZW7"/>
<dbReference type="Proteomes" id="UP001140091">
    <property type="component" value="Unassembled WGS sequence"/>
</dbReference>
<sequence>MHFNAEGGATNLRSLTAIHHDAIPTFARTVACNSKMLETLRSVTISRDVSHVDDPKDTGFMQSFFQKSKALENVQVSFQNAFSYANPVSAQYIHLYDELLSSFHFLSFQVPRDCWIKRAKDTSWLPNFAFSLERAKKPVVEEENPPASDDIMELY</sequence>
<proteinExistence type="predicted"/>
<feature type="non-terminal residue" evidence="1">
    <location>
        <position position="155"/>
    </location>
</feature>
<reference evidence="1" key="1">
    <citation type="submission" date="2022-06" db="EMBL/GenBank/DDBJ databases">
        <title>Genome Sequence of Candolleomyces eurysporus.</title>
        <authorList>
            <person name="Buettner E."/>
        </authorList>
    </citation>
    <scope>NUCLEOTIDE SEQUENCE</scope>
    <source>
        <strain evidence="1">VTCC 930004</strain>
    </source>
</reference>
<evidence type="ECO:0000313" key="2">
    <source>
        <dbReference type="Proteomes" id="UP001140091"/>
    </source>
</evidence>
<keyword evidence="2" id="KW-1185">Reference proteome</keyword>
<dbReference type="EMBL" id="JANBPK010001526">
    <property type="protein sequence ID" value="KAJ2921985.1"/>
    <property type="molecule type" value="Genomic_DNA"/>
</dbReference>
<organism evidence="1 2">
    <name type="scientific">Candolleomyces eurysporus</name>
    <dbReference type="NCBI Taxonomy" id="2828524"/>
    <lineage>
        <taxon>Eukaryota</taxon>
        <taxon>Fungi</taxon>
        <taxon>Dikarya</taxon>
        <taxon>Basidiomycota</taxon>
        <taxon>Agaricomycotina</taxon>
        <taxon>Agaricomycetes</taxon>
        <taxon>Agaricomycetidae</taxon>
        <taxon>Agaricales</taxon>
        <taxon>Agaricineae</taxon>
        <taxon>Psathyrellaceae</taxon>
        <taxon>Candolleomyces</taxon>
    </lineage>
</organism>
<protein>
    <submittedName>
        <fullName evidence="1">Uncharacterized protein</fullName>
    </submittedName>
</protein>
<dbReference type="OrthoDB" id="3267648at2759"/>
<accession>A0A9W8IZW7</accession>